<dbReference type="GO" id="GO:0015418">
    <property type="term" value="F:ABC-type quaternary ammonium compound transporting activity"/>
    <property type="evidence" value="ECO:0007669"/>
    <property type="project" value="UniProtKB-EC"/>
</dbReference>
<dbReference type="InterPro" id="IPR046342">
    <property type="entry name" value="CBS_dom_sf"/>
</dbReference>
<dbReference type="GO" id="GO:0016887">
    <property type="term" value="F:ATP hydrolysis activity"/>
    <property type="evidence" value="ECO:0007669"/>
    <property type="project" value="UniProtKB-UniRule"/>
</dbReference>
<dbReference type="Proteomes" id="UP000199394">
    <property type="component" value="Unassembled WGS sequence"/>
</dbReference>
<dbReference type="SMART" id="SM00382">
    <property type="entry name" value="AAA"/>
    <property type="match status" value="1"/>
</dbReference>
<dbReference type="InterPro" id="IPR003593">
    <property type="entry name" value="AAA+_ATPase"/>
</dbReference>
<gene>
    <name evidence="11" type="ORF">SAMN04515656_1473</name>
</gene>
<evidence type="ECO:0000313" key="11">
    <source>
        <dbReference type="EMBL" id="SEA85480.1"/>
    </source>
</evidence>
<dbReference type="PROSITE" id="PS50893">
    <property type="entry name" value="ABC_TRANSPORTER_2"/>
    <property type="match status" value="1"/>
</dbReference>
<evidence type="ECO:0000256" key="1">
    <source>
        <dbReference type="ARBA" id="ARBA00005417"/>
    </source>
</evidence>
<dbReference type="GO" id="GO:0031460">
    <property type="term" value="P:glycine betaine transport"/>
    <property type="evidence" value="ECO:0007669"/>
    <property type="project" value="InterPro"/>
</dbReference>
<dbReference type="PANTHER" id="PTHR43869:SF1">
    <property type="entry name" value="GLYCINE BETAINE_PROLINE BETAINE TRANSPORT SYSTEM ATP-BINDING PROTEIN PROV"/>
    <property type="match status" value="1"/>
</dbReference>
<comment type="subcellular location">
    <subcellularLocation>
        <location evidence="8">Cell inner membrane</location>
        <topology evidence="8">Peripheral membrane protein</topology>
    </subcellularLocation>
</comment>
<dbReference type="InterPro" id="IPR003439">
    <property type="entry name" value="ABC_transporter-like_ATP-bd"/>
</dbReference>
<evidence type="ECO:0000313" key="12">
    <source>
        <dbReference type="Proteomes" id="UP000199394"/>
    </source>
</evidence>
<dbReference type="InterPro" id="IPR017871">
    <property type="entry name" value="ABC_transporter-like_CS"/>
</dbReference>
<dbReference type="InterPro" id="IPR051921">
    <property type="entry name" value="ABC_osmolyte_uptake_ATP-bind"/>
</dbReference>
<feature type="domain" description="CBS" evidence="10">
    <location>
        <begin position="340"/>
        <end position="399"/>
    </location>
</feature>
<dbReference type="PROSITE" id="PS00211">
    <property type="entry name" value="ABC_TRANSPORTER_1"/>
    <property type="match status" value="1"/>
</dbReference>
<dbReference type="SUPFAM" id="SSF52540">
    <property type="entry name" value="P-loop containing nucleoside triphosphate hydrolases"/>
    <property type="match status" value="1"/>
</dbReference>
<comment type="subunit">
    <text evidence="8">The complex is probably composed of two ATP-binding proteins, two transmembrane proteins and a solute-binding protein.</text>
</comment>
<feature type="domain" description="ABC transporter" evidence="9">
    <location>
        <begin position="28"/>
        <end position="264"/>
    </location>
</feature>
<protein>
    <recommendedName>
        <fullName evidence="8">Quaternary amine transport ATP-binding protein</fullName>
        <ecNumber evidence="8">7.6.2.9</ecNumber>
    </recommendedName>
</protein>
<dbReference type="EC" id="7.6.2.9" evidence="8"/>
<dbReference type="Gene3D" id="3.10.580.10">
    <property type="entry name" value="CBS-domain"/>
    <property type="match status" value="1"/>
</dbReference>
<dbReference type="NCBIfam" id="TIGR01186">
    <property type="entry name" value="proV"/>
    <property type="match status" value="1"/>
</dbReference>
<dbReference type="SUPFAM" id="SSF54631">
    <property type="entry name" value="CBS-domain pair"/>
    <property type="match status" value="1"/>
</dbReference>
<name>A0A1H4ELQ5_9FIRM</name>
<dbReference type="EMBL" id="FNRK01000047">
    <property type="protein sequence ID" value="SEA85480.1"/>
    <property type="molecule type" value="Genomic_DNA"/>
</dbReference>
<evidence type="ECO:0000256" key="3">
    <source>
        <dbReference type="ARBA" id="ARBA00022741"/>
    </source>
</evidence>
<keyword evidence="8" id="KW-1003">Cell membrane</keyword>
<keyword evidence="2 8" id="KW-0813">Transport</keyword>
<keyword evidence="8" id="KW-0997">Cell inner membrane</keyword>
<evidence type="ECO:0000259" key="9">
    <source>
        <dbReference type="PROSITE" id="PS50893"/>
    </source>
</evidence>
<dbReference type="InterPro" id="IPR000644">
    <property type="entry name" value="CBS_dom"/>
</dbReference>
<dbReference type="FunFam" id="3.40.50.300:FF:000201">
    <property type="entry name" value="Glycine betaine/L-proline ABC transporter ATP-binding protein"/>
    <property type="match status" value="1"/>
</dbReference>
<dbReference type="Gene3D" id="3.40.50.300">
    <property type="entry name" value="P-loop containing nucleotide triphosphate hydrolases"/>
    <property type="match status" value="1"/>
</dbReference>
<dbReference type="RefSeq" id="WP_090310007.1">
    <property type="nucleotide sequence ID" value="NZ_FNRK01000047.1"/>
</dbReference>
<evidence type="ECO:0000259" key="10">
    <source>
        <dbReference type="PROSITE" id="PS51371"/>
    </source>
</evidence>
<comment type="catalytic activity">
    <reaction evidence="8">
        <text>a quaternary ammonium(out) + ATP + H2O = a quaternary ammonium(in) + ADP + phosphate + H(+)</text>
        <dbReference type="Rhea" id="RHEA:11036"/>
        <dbReference type="ChEBI" id="CHEBI:15377"/>
        <dbReference type="ChEBI" id="CHEBI:15378"/>
        <dbReference type="ChEBI" id="CHEBI:30616"/>
        <dbReference type="ChEBI" id="CHEBI:35267"/>
        <dbReference type="ChEBI" id="CHEBI:43474"/>
        <dbReference type="ChEBI" id="CHEBI:456216"/>
    </reaction>
</comment>
<evidence type="ECO:0000256" key="7">
    <source>
        <dbReference type="PROSITE-ProRule" id="PRU00703"/>
    </source>
</evidence>
<dbReference type="GO" id="GO:0005524">
    <property type="term" value="F:ATP binding"/>
    <property type="evidence" value="ECO:0007669"/>
    <property type="project" value="UniProtKB-UniRule"/>
</dbReference>
<dbReference type="InterPro" id="IPR027417">
    <property type="entry name" value="P-loop_NTPase"/>
</dbReference>
<accession>A0A1H4ELQ5</accession>
<evidence type="ECO:0000256" key="8">
    <source>
        <dbReference type="RuleBase" id="RU369116"/>
    </source>
</evidence>
<dbReference type="Pfam" id="PF00005">
    <property type="entry name" value="ABC_tran"/>
    <property type="match status" value="1"/>
</dbReference>
<reference evidence="11 12" key="1">
    <citation type="submission" date="2016-10" db="EMBL/GenBank/DDBJ databases">
        <authorList>
            <person name="de Groot N.N."/>
        </authorList>
    </citation>
    <scope>NUCLEOTIDE SEQUENCE [LARGE SCALE GENOMIC DNA]</scope>
    <source>
        <strain evidence="11 12">SR12</strain>
    </source>
</reference>
<keyword evidence="5" id="KW-0029">Amino-acid transport</keyword>
<dbReference type="GO" id="GO:0005886">
    <property type="term" value="C:plasma membrane"/>
    <property type="evidence" value="ECO:0007669"/>
    <property type="project" value="UniProtKB-SubCell"/>
</dbReference>
<organism evidence="11 12">
    <name type="scientific">Eubacterium aggregans</name>
    <dbReference type="NCBI Taxonomy" id="81409"/>
    <lineage>
        <taxon>Bacteria</taxon>
        <taxon>Bacillati</taxon>
        <taxon>Bacillota</taxon>
        <taxon>Clostridia</taxon>
        <taxon>Eubacteriales</taxon>
        <taxon>Eubacteriaceae</taxon>
        <taxon>Eubacterium</taxon>
    </lineage>
</organism>
<evidence type="ECO:0000256" key="6">
    <source>
        <dbReference type="ARBA" id="ARBA00023122"/>
    </source>
</evidence>
<keyword evidence="12" id="KW-1185">Reference proteome</keyword>
<keyword evidence="4 8" id="KW-0067">ATP-binding</keyword>
<dbReference type="CDD" id="cd03294">
    <property type="entry name" value="ABC_Pro_Gly_Betaine"/>
    <property type="match status" value="1"/>
</dbReference>
<dbReference type="PROSITE" id="PS51371">
    <property type="entry name" value="CBS"/>
    <property type="match status" value="2"/>
</dbReference>
<keyword evidence="8" id="KW-0472">Membrane</keyword>
<comment type="similarity">
    <text evidence="1 8">Belongs to the ABC transporter superfamily.</text>
</comment>
<evidence type="ECO:0000256" key="2">
    <source>
        <dbReference type="ARBA" id="ARBA00022448"/>
    </source>
</evidence>
<evidence type="ECO:0000256" key="4">
    <source>
        <dbReference type="ARBA" id="ARBA00022840"/>
    </source>
</evidence>
<dbReference type="OrthoDB" id="9802264at2"/>
<proteinExistence type="inferred from homology"/>
<dbReference type="InterPro" id="IPR005892">
    <property type="entry name" value="Gly-betaine_transp_ATP-bd"/>
</dbReference>
<dbReference type="AlphaFoldDB" id="A0A1H4ELQ5"/>
<feature type="domain" description="CBS" evidence="10">
    <location>
        <begin position="279"/>
        <end position="336"/>
    </location>
</feature>
<dbReference type="Pfam" id="PF00571">
    <property type="entry name" value="CBS"/>
    <property type="match status" value="2"/>
</dbReference>
<keyword evidence="3 8" id="KW-0547">Nucleotide-binding</keyword>
<dbReference type="PANTHER" id="PTHR43869">
    <property type="entry name" value="GLYCINE BETAINE/PROLINE BETAINE TRANSPORT SYSTEM ATP-BINDING PROTEIN PROV"/>
    <property type="match status" value="1"/>
</dbReference>
<sequence>MAKIQVKNAYKVFGSAPMQMISFLEKGEKKTDLLKKYKHSVGVNNVSFSVNEGEIFVVMGLSGSGKSTLIRCLNRLIEPTSGEIYIDNEKITQVSSAKLREIRRKKIAMVFQNFALLPHRTVLENVAFGLEIQKVDVEERKKKAIEMLEVVGLKGYENAKPKELSGGMQQRVGLARALATDADILLMDEAFSALDPLIRKEMQNELLSLQTKMQKTIVFITHDLDEALKIGDRIAIMKDGNIVQIGEPEEILNSPADAYVREFIQDVNRTKIVSASSIMRSSESIILEKAGVRTAAKKMKDLEISSIFVTDKHKTLLGIITIDKVSELMKENRDDLKSVIDTDIRTVGVDTSIDEIIPLFLQSGYPVAVVDDENKLKGIIFKSTVLAGIAGKEEVSIDS</sequence>
<evidence type="ECO:0000256" key="5">
    <source>
        <dbReference type="ARBA" id="ARBA00022970"/>
    </source>
</evidence>
<dbReference type="GO" id="GO:0006970">
    <property type="term" value="P:response to osmotic stress"/>
    <property type="evidence" value="ECO:0007669"/>
    <property type="project" value="UniProtKB-ARBA"/>
</dbReference>
<keyword evidence="6 7" id="KW-0129">CBS domain</keyword>
<dbReference type="STRING" id="81409.SAMN04515656_1473"/>
<dbReference type="GO" id="GO:0006865">
    <property type="term" value="P:amino acid transport"/>
    <property type="evidence" value="ECO:0007669"/>
    <property type="project" value="UniProtKB-UniRule"/>
</dbReference>